<dbReference type="Proteomes" id="UP000244924">
    <property type="component" value="Unassembled WGS sequence"/>
</dbReference>
<dbReference type="InterPro" id="IPR013658">
    <property type="entry name" value="SGL"/>
</dbReference>
<evidence type="ECO:0000259" key="4">
    <source>
        <dbReference type="Pfam" id="PF08450"/>
    </source>
</evidence>
<comment type="cofactor">
    <cofactor evidence="3">
        <name>Zn(2+)</name>
        <dbReference type="ChEBI" id="CHEBI:29105"/>
    </cofactor>
    <text evidence="3">Binds 1 divalent metal cation per subunit.</text>
</comment>
<evidence type="ECO:0000313" key="6">
    <source>
        <dbReference type="Proteomes" id="UP000244924"/>
    </source>
</evidence>
<dbReference type="Gene3D" id="2.120.10.30">
    <property type="entry name" value="TolB, C-terminal domain"/>
    <property type="match status" value="1"/>
</dbReference>
<organism evidence="5 6">
    <name type="scientific">Albidovulum aquaemixtae</name>
    <dbReference type="NCBI Taxonomy" id="1542388"/>
    <lineage>
        <taxon>Bacteria</taxon>
        <taxon>Pseudomonadati</taxon>
        <taxon>Pseudomonadota</taxon>
        <taxon>Alphaproteobacteria</taxon>
        <taxon>Rhodobacterales</taxon>
        <taxon>Paracoccaceae</taxon>
        <taxon>Albidovulum</taxon>
    </lineage>
</organism>
<feature type="binding site" evidence="3">
    <location>
        <position position="194"/>
    </location>
    <ligand>
        <name>a divalent metal cation</name>
        <dbReference type="ChEBI" id="CHEBI:60240"/>
    </ligand>
</feature>
<dbReference type="RefSeq" id="WP_108851681.1">
    <property type="nucleotide sequence ID" value="NZ_OMOQ01000001.1"/>
</dbReference>
<gene>
    <name evidence="5" type="ORF">DEA8626_00730</name>
</gene>
<proteinExistence type="inferred from homology"/>
<feature type="domain" description="SMP-30/Gluconolactonase/LRE-like region" evidence="4">
    <location>
        <begin position="14"/>
        <end position="252"/>
    </location>
</feature>
<evidence type="ECO:0000256" key="3">
    <source>
        <dbReference type="PIRSR" id="PIRSR605511-2"/>
    </source>
</evidence>
<dbReference type="OrthoDB" id="2633250at2"/>
<dbReference type="InterPro" id="IPR011042">
    <property type="entry name" value="6-blade_b-propeller_TolB-like"/>
</dbReference>
<comment type="similarity">
    <text evidence="1">Belongs to the SMP-30/CGR1 family.</text>
</comment>
<keyword evidence="3" id="KW-0862">Zinc</keyword>
<feature type="binding site" evidence="3">
    <location>
        <position position="99"/>
    </location>
    <ligand>
        <name>substrate</name>
    </ligand>
</feature>
<dbReference type="EMBL" id="OMOQ01000001">
    <property type="protein sequence ID" value="SPH17214.1"/>
    <property type="molecule type" value="Genomic_DNA"/>
</dbReference>
<evidence type="ECO:0000313" key="5">
    <source>
        <dbReference type="EMBL" id="SPH17214.1"/>
    </source>
</evidence>
<sequence length="283" mass="31645">MTGMKVFDDTQCSLGEGPLWHPERGEFFWFDINTHRLYSRTEAGRRLWQFGEYVSAAGWIDSDRLMVASETALIDFNIETGAKEVICPLEADNPVTRSNDGRADPYGGFWIGTMGKNKESEAGAIYRYYRGELRQLYAPWSIPNAMCFTPDGGHAYLADTPKCRIWRQPLDPKGWPKGEPDLFLDLSADAYRPDGAVVDADGNLWCAHYGHGKVTVHAPDGRELHSFGVPGKRSTCPAFGSEKLQTLFVTTASQEMAKPTENDGRTYRAEVDATGQKEHRVIL</sequence>
<keyword evidence="5" id="KW-0378">Hydrolase</keyword>
<dbReference type="SUPFAM" id="SSF63829">
    <property type="entry name" value="Calcium-dependent phosphotriesterase"/>
    <property type="match status" value="1"/>
</dbReference>
<protein>
    <submittedName>
        <fullName evidence="5">6-deoxy-6-sulfogluconolactonase</fullName>
        <ecNumber evidence="5">3.1.1.99</ecNumber>
    </submittedName>
</protein>
<keyword evidence="6" id="KW-1185">Reference proteome</keyword>
<feature type="binding site" evidence="3">
    <location>
        <position position="97"/>
    </location>
    <ligand>
        <name>substrate</name>
    </ligand>
</feature>
<feature type="active site" description="Proton donor/acceptor" evidence="2">
    <location>
        <position position="194"/>
    </location>
</feature>
<dbReference type="EC" id="3.1.1.99" evidence="5"/>
<name>A0A2R8B3L8_9RHOB</name>
<dbReference type="GO" id="GO:0005509">
    <property type="term" value="F:calcium ion binding"/>
    <property type="evidence" value="ECO:0007669"/>
    <property type="project" value="TreeGrafter"/>
</dbReference>
<dbReference type="PANTHER" id="PTHR10907:SF47">
    <property type="entry name" value="REGUCALCIN"/>
    <property type="match status" value="1"/>
</dbReference>
<keyword evidence="3" id="KW-0479">Metal-binding</keyword>
<evidence type="ECO:0000256" key="1">
    <source>
        <dbReference type="ARBA" id="ARBA00008853"/>
    </source>
</evidence>
<feature type="binding site" evidence="3">
    <location>
        <position position="16"/>
    </location>
    <ligand>
        <name>a divalent metal cation</name>
        <dbReference type="ChEBI" id="CHEBI:60240"/>
    </ligand>
</feature>
<dbReference type="PANTHER" id="PTHR10907">
    <property type="entry name" value="REGUCALCIN"/>
    <property type="match status" value="1"/>
</dbReference>
<evidence type="ECO:0000256" key="2">
    <source>
        <dbReference type="PIRSR" id="PIRSR605511-1"/>
    </source>
</evidence>
<dbReference type="GO" id="GO:0004341">
    <property type="term" value="F:gluconolactonase activity"/>
    <property type="evidence" value="ECO:0007669"/>
    <property type="project" value="TreeGrafter"/>
</dbReference>
<feature type="binding site" evidence="3">
    <location>
        <position position="144"/>
    </location>
    <ligand>
        <name>a divalent metal cation</name>
        <dbReference type="ChEBI" id="CHEBI:60240"/>
    </ligand>
</feature>
<dbReference type="InterPro" id="IPR005511">
    <property type="entry name" value="SMP-30"/>
</dbReference>
<dbReference type="AlphaFoldDB" id="A0A2R8B3L8"/>
<reference evidence="5 6" key="1">
    <citation type="submission" date="2018-03" db="EMBL/GenBank/DDBJ databases">
        <authorList>
            <person name="Keele B.F."/>
        </authorList>
    </citation>
    <scope>NUCLEOTIDE SEQUENCE [LARGE SCALE GENOMIC DNA]</scope>
    <source>
        <strain evidence="5 6">CECT 8626</strain>
    </source>
</reference>
<accession>A0A2R8B3L8</accession>
<dbReference type="GO" id="GO:0019853">
    <property type="term" value="P:L-ascorbic acid biosynthetic process"/>
    <property type="evidence" value="ECO:0007669"/>
    <property type="project" value="TreeGrafter"/>
</dbReference>
<dbReference type="PRINTS" id="PR01790">
    <property type="entry name" value="SMP30FAMILY"/>
</dbReference>
<dbReference type="Pfam" id="PF08450">
    <property type="entry name" value="SGL"/>
    <property type="match status" value="1"/>
</dbReference>